<dbReference type="NCBIfam" id="TIGR00571">
    <property type="entry name" value="dam"/>
    <property type="match status" value="1"/>
</dbReference>
<feature type="binding site" evidence="7">
    <location>
        <position position="22"/>
    </location>
    <ligand>
        <name>S-adenosyl-L-methionine</name>
        <dbReference type="ChEBI" id="CHEBI:59789"/>
    </ligand>
</feature>
<organism evidence="9 10">
    <name type="scientific">Candidatus Nomurabacteria bacterium CG1_02_43_90</name>
    <dbReference type="NCBI Taxonomy" id="1805281"/>
    <lineage>
        <taxon>Bacteria</taxon>
        <taxon>Candidatus Nomuraibacteriota</taxon>
    </lineage>
</organism>
<accession>A0A1J4V123</accession>
<dbReference type="Gene3D" id="3.40.50.150">
    <property type="entry name" value="Vaccinia Virus protein VP39"/>
    <property type="match status" value="1"/>
</dbReference>
<evidence type="ECO:0000256" key="7">
    <source>
        <dbReference type="PIRSR" id="PIRSR000398-1"/>
    </source>
</evidence>
<reference evidence="9 10" key="1">
    <citation type="journal article" date="2016" name="Environ. Microbiol.">
        <title>Genomic resolution of a cold subsurface aquifer community provides metabolic insights for novel microbes adapted to high CO concentrations.</title>
        <authorList>
            <person name="Probst A.J."/>
            <person name="Castelle C.J."/>
            <person name="Singh A."/>
            <person name="Brown C.T."/>
            <person name="Anantharaman K."/>
            <person name="Sharon I."/>
            <person name="Hug L.A."/>
            <person name="Burstein D."/>
            <person name="Emerson J.B."/>
            <person name="Thomas B.C."/>
            <person name="Banfield J.F."/>
        </authorList>
    </citation>
    <scope>NUCLEOTIDE SEQUENCE [LARGE SCALE GENOMIC DNA]</scope>
    <source>
        <strain evidence="9">CG1_02_43_90</strain>
    </source>
</reference>
<sequence length="287" mass="32950">MEDSGRIIGEKPKPFVKWVGGKRQLLKQFRLMNLYPPEKFDSTKGRYFEPFVGGGAVFFDLLPEKAFLSDLNLELVTTYNVIKDDVEKLIKLLKKHDHNKEYFLNVRAKKVEKLSPLQVASRFIYLNRACFNGMYRVNSKGEFNVPFGDNKKPLICDEVNLRKISKALKNVEIKHQDYKQVLKKARKGDFIYFDPPYHPVSKTSTFTSYTANGFSEKDQIELRDVFLELSNRGCFVMLSNSNAPLIIEIYSEIKKDGIRISKVEAGRAINSKGSGRGKVIEVLVTNY</sequence>
<dbReference type="GO" id="GO:1904047">
    <property type="term" value="F:S-adenosyl-L-methionine binding"/>
    <property type="evidence" value="ECO:0007669"/>
    <property type="project" value="TreeGrafter"/>
</dbReference>
<feature type="binding site" evidence="7">
    <location>
        <position position="18"/>
    </location>
    <ligand>
        <name>S-adenosyl-L-methionine</name>
        <dbReference type="ChEBI" id="CHEBI:59789"/>
    </ligand>
</feature>
<dbReference type="InterPro" id="IPR029063">
    <property type="entry name" value="SAM-dependent_MTases_sf"/>
</dbReference>
<evidence type="ECO:0000256" key="4">
    <source>
        <dbReference type="ARBA" id="ARBA00022679"/>
    </source>
</evidence>
<comment type="similarity">
    <text evidence="1 8">Belongs to the N(4)/N(6)-methyltransferase family.</text>
</comment>
<name>A0A1J4V123_9BACT</name>
<evidence type="ECO:0000256" key="6">
    <source>
        <dbReference type="ARBA" id="ARBA00047942"/>
    </source>
</evidence>
<comment type="caution">
    <text evidence="9">The sequence shown here is derived from an EMBL/GenBank/DDBJ whole genome shotgun (WGS) entry which is preliminary data.</text>
</comment>
<dbReference type="AlphaFoldDB" id="A0A1J4V123"/>
<feature type="binding site" evidence="7">
    <location>
        <position position="70"/>
    </location>
    <ligand>
        <name>S-adenosyl-L-methionine</name>
        <dbReference type="ChEBI" id="CHEBI:59789"/>
    </ligand>
</feature>
<dbReference type="InterPro" id="IPR012327">
    <property type="entry name" value="MeTrfase_D12"/>
</dbReference>
<evidence type="ECO:0000313" key="10">
    <source>
        <dbReference type="Proteomes" id="UP000181992"/>
    </source>
</evidence>
<keyword evidence="5 8" id="KW-0949">S-adenosyl-L-methionine</keyword>
<evidence type="ECO:0000256" key="2">
    <source>
        <dbReference type="ARBA" id="ARBA00011900"/>
    </source>
</evidence>
<dbReference type="InterPro" id="IPR002052">
    <property type="entry name" value="DNA_methylase_N6_adenine_CS"/>
</dbReference>
<dbReference type="Pfam" id="PF02086">
    <property type="entry name" value="MethyltransfD12"/>
    <property type="match status" value="1"/>
</dbReference>
<protein>
    <recommendedName>
        <fullName evidence="2 8">Site-specific DNA-methyltransferase (adenine-specific)</fullName>
        <ecNumber evidence="2 8">2.1.1.72</ecNumber>
    </recommendedName>
</protein>
<dbReference type="PANTHER" id="PTHR30481">
    <property type="entry name" value="DNA ADENINE METHYLASE"/>
    <property type="match status" value="1"/>
</dbReference>
<keyword evidence="4 8" id="KW-0808">Transferase</keyword>
<dbReference type="SUPFAM" id="SSF53335">
    <property type="entry name" value="S-adenosyl-L-methionine-dependent methyltransferases"/>
    <property type="match status" value="1"/>
</dbReference>
<dbReference type="InterPro" id="IPR012263">
    <property type="entry name" value="M_m6A_EcoRV"/>
</dbReference>
<dbReference type="GO" id="GO:0009007">
    <property type="term" value="F:site-specific DNA-methyltransferase (adenine-specific) activity"/>
    <property type="evidence" value="ECO:0007669"/>
    <property type="project" value="UniProtKB-UniRule"/>
</dbReference>
<evidence type="ECO:0000256" key="5">
    <source>
        <dbReference type="ARBA" id="ARBA00022691"/>
    </source>
</evidence>
<dbReference type="GO" id="GO:0032259">
    <property type="term" value="P:methylation"/>
    <property type="evidence" value="ECO:0007669"/>
    <property type="project" value="UniProtKB-KW"/>
</dbReference>
<dbReference type="InterPro" id="IPR023095">
    <property type="entry name" value="Ade_MeTrfase_dom_2"/>
</dbReference>
<gene>
    <name evidence="9" type="ORF">AUJ77_01740</name>
</gene>
<comment type="catalytic activity">
    <reaction evidence="6 8">
        <text>a 2'-deoxyadenosine in DNA + S-adenosyl-L-methionine = an N(6)-methyl-2'-deoxyadenosine in DNA + S-adenosyl-L-homocysteine + H(+)</text>
        <dbReference type="Rhea" id="RHEA:15197"/>
        <dbReference type="Rhea" id="RHEA-COMP:12418"/>
        <dbReference type="Rhea" id="RHEA-COMP:12419"/>
        <dbReference type="ChEBI" id="CHEBI:15378"/>
        <dbReference type="ChEBI" id="CHEBI:57856"/>
        <dbReference type="ChEBI" id="CHEBI:59789"/>
        <dbReference type="ChEBI" id="CHEBI:90615"/>
        <dbReference type="ChEBI" id="CHEBI:90616"/>
        <dbReference type="EC" id="2.1.1.72"/>
    </reaction>
</comment>
<dbReference type="EMBL" id="MNVN01000012">
    <property type="protein sequence ID" value="OIO30852.1"/>
    <property type="molecule type" value="Genomic_DNA"/>
</dbReference>
<dbReference type="GO" id="GO:0043565">
    <property type="term" value="F:sequence-specific DNA binding"/>
    <property type="evidence" value="ECO:0007669"/>
    <property type="project" value="TreeGrafter"/>
</dbReference>
<dbReference type="PROSITE" id="PS00092">
    <property type="entry name" value="N6_MTASE"/>
    <property type="match status" value="1"/>
</dbReference>
<feature type="binding site" evidence="7">
    <location>
        <position position="194"/>
    </location>
    <ligand>
        <name>S-adenosyl-L-methionine</name>
        <dbReference type="ChEBI" id="CHEBI:59789"/>
    </ligand>
</feature>
<evidence type="ECO:0000313" key="9">
    <source>
        <dbReference type="EMBL" id="OIO30852.1"/>
    </source>
</evidence>
<dbReference type="PANTHER" id="PTHR30481:SF3">
    <property type="entry name" value="DNA ADENINE METHYLASE"/>
    <property type="match status" value="1"/>
</dbReference>
<dbReference type="Proteomes" id="UP000181992">
    <property type="component" value="Unassembled WGS sequence"/>
</dbReference>
<dbReference type="STRING" id="1805281.AUJ77_01740"/>
<evidence type="ECO:0000256" key="1">
    <source>
        <dbReference type="ARBA" id="ARBA00006594"/>
    </source>
</evidence>
<evidence type="ECO:0000256" key="8">
    <source>
        <dbReference type="RuleBase" id="RU361257"/>
    </source>
</evidence>
<dbReference type="PRINTS" id="PR00505">
    <property type="entry name" value="D12N6MTFRASE"/>
</dbReference>
<proteinExistence type="inferred from homology"/>
<dbReference type="PIRSF" id="PIRSF000398">
    <property type="entry name" value="M_m6A_EcoRV"/>
    <property type="match status" value="1"/>
</dbReference>
<evidence type="ECO:0000256" key="3">
    <source>
        <dbReference type="ARBA" id="ARBA00022603"/>
    </source>
</evidence>
<keyword evidence="3 8" id="KW-0489">Methyltransferase</keyword>
<dbReference type="GO" id="GO:0009307">
    <property type="term" value="P:DNA restriction-modification system"/>
    <property type="evidence" value="ECO:0007669"/>
    <property type="project" value="InterPro"/>
</dbReference>
<dbReference type="EC" id="2.1.1.72" evidence="2 8"/>
<dbReference type="GO" id="GO:0006298">
    <property type="term" value="P:mismatch repair"/>
    <property type="evidence" value="ECO:0007669"/>
    <property type="project" value="TreeGrafter"/>
</dbReference>
<dbReference type="Gene3D" id="1.10.1020.10">
    <property type="entry name" value="Adenine-specific Methyltransferase, Domain 2"/>
    <property type="match status" value="1"/>
</dbReference>